<accession>A0ABT7LQI4</accession>
<dbReference type="Pfam" id="PF13470">
    <property type="entry name" value="PIN_3"/>
    <property type="match status" value="1"/>
</dbReference>
<dbReference type="SUPFAM" id="SSF88723">
    <property type="entry name" value="PIN domain-like"/>
    <property type="match status" value="1"/>
</dbReference>
<proteinExistence type="predicted"/>
<dbReference type="EMBL" id="JASVDS010000012">
    <property type="protein sequence ID" value="MDL5034704.1"/>
    <property type="molecule type" value="Genomic_DNA"/>
</dbReference>
<dbReference type="InterPro" id="IPR002850">
    <property type="entry name" value="PIN_toxin-like"/>
</dbReference>
<feature type="domain" description="PIN" evidence="2">
    <location>
        <begin position="23"/>
        <end position="135"/>
    </location>
</feature>
<evidence type="ECO:0000313" key="3">
    <source>
        <dbReference type="EMBL" id="MDL5034704.1"/>
    </source>
</evidence>
<gene>
    <name evidence="3" type="ORF">QRD43_22565</name>
</gene>
<dbReference type="NCBIfam" id="TIGR00305">
    <property type="entry name" value="putative toxin-antitoxin system toxin component, PIN family"/>
    <property type="match status" value="1"/>
</dbReference>
<organism evidence="3 4">
    <name type="scientific">Roseateles subflavus</name>
    <dbReference type="NCBI Taxonomy" id="3053353"/>
    <lineage>
        <taxon>Bacteria</taxon>
        <taxon>Pseudomonadati</taxon>
        <taxon>Pseudomonadota</taxon>
        <taxon>Betaproteobacteria</taxon>
        <taxon>Burkholderiales</taxon>
        <taxon>Sphaerotilaceae</taxon>
        <taxon>Roseateles</taxon>
    </lineage>
</organism>
<comment type="caution">
    <text evidence="3">The sequence shown here is derived from an EMBL/GenBank/DDBJ whole genome shotgun (WGS) entry which is preliminary data.</text>
</comment>
<feature type="region of interest" description="Disordered" evidence="1">
    <location>
        <begin position="1"/>
        <end position="21"/>
    </location>
</feature>
<reference evidence="3 4" key="1">
    <citation type="submission" date="2023-06" db="EMBL/GenBank/DDBJ databases">
        <title>Pelomonas sp. APW6 16S ribosomal RNA gene genome sequencing and assembly.</title>
        <authorList>
            <person name="Woo H."/>
        </authorList>
    </citation>
    <scope>NUCLEOTIDE SEQUENCE [LARGE SCALE GENOMIC DNA]</scope>
    <source>
        <strain evidence="3 4">APW6</strain>
    </source>
</reference>
<dbReference type="InterPro" id="IPR029060">
    <property type="entry name" value="PIN-like_dom_sf"/>
</dbReference>
<evidence type="ECO:0000259" key="2">
    <source>
        <dbReference type="Pfam" id="PF13470"/>
    </source>
</evidence>
<protein>
    <submittedName>
        <fullName evidence="3">Toxin-antitoxin system toxin component, PIN family</fullName>
    </submittedName>
</protein>
<evidence type="ECO:0000256" key="1">
    <source>
        <dbReference type="SAM" id="MobiDB-lite"/>
    </source>
</evidence>
<dbReference type="Proteomes" id="UP001238603">
    <property type="component" value="Unassembled WGS sequence"/>
</dbReference>
<dbReference type="RefSeq" id="WP_285984776.1">
    <property type="nucleotide sequence ID" value="NZ_JASVDS010000012.1"/>
</dbReference>
<dbReference type="PANTHER" id="PTHR34610">
    <property type="entry name" value="SSL7007 PROTEIN"/>
    <property type="match status" value="1"/>
</dbReference>
<evidence type="ECO:0000313" key="4">
    <source>
        <dbReference type="Proteomes" id="UP001238603"/>
    </source>
</evidence>
<keyword evidence="4" id="KW-1185">Reference proteome</keyword>
<sequence length="171" mass="18637">MLTPPPLAPSPALQPGGTTPGPKLVLDTQVVMEWLVFRDPGIQPLVGPIEAGRWTWIGSEAMRDELLHVLSRGVAARWNPDPQGIASTFARLCQMPAAQDGDAPPPLLKCRDKDDQKFIDLALSQRADALISRDSDVLALSKRARKHGLAILRPEQWLKLTMPPASSDTLP</sequence>
<dbReference type="PANTHER" id="PTHR34610:SF3">
    <property type="entry name" value="SSL7007 PROTEIN"/>
    <property type="match status" value="1"/>
</dbReference>
<name>A0ABT7LQI4_9BURK</name>
<dbReference type="InterPro" id="IPR002716">
    <property type="entry name" value="PIN_dom"/>
</dbReference>